<dbReference type="Gene3D" id="3.30.70.270">
    <property type="match status" value="1"/>
</dbReference>
<dbReference type="SUPFAM" id="SSF55785">
    <property type="entry name" value="PYP-like sensor domain (PAS domain)"/>
    <property type="match status" value="1"/>
</dbReference>
<evidence type="ECO:0000313" key="4">
    <source>
        <dbReference type="Proteomes" id="UP000308901"/>
    </source>
</evidence>
<feature type="domain" description="PAC" evidence="1">
    <location>
        <begin position="91"/>
        <end position="144"/>
    </location>
</feature>
<dbReference type="CDD" id="cd01949">
    <property type="entry name" value="GGDEF"/>
    <property type="match status" value="1"/>
</dbReference>
<dbReference type="PROSITE" id="PS50113">
    <property type="entry name" value="PAC"/>
    <property type="match status" value="1"/>
</dbReference>
<dbReference type="PROSITE" id="PS50887">
    <property type="entry name" value="GGDEF"/>
    <property type="match status" value="1"/>
</dbReference>
<dbReference type="AlphaFoldDB" id="A0A5R8XYH0"/>
<proteinExistence type="predicted"/>
<dbReference type="NCBIfam" id="TIGR00254">
    <property type="entry name" value="GGDEF"/>
    <property type="match status" value="1"/>
</dbReference>
<dbReference type="InterPro" id="IPR000700">
    <property type="entry name" value="PAS-assoc_C"/>
</dbReference>
<sequence length="304" mass="35875">MKFFDDQSFNNIEKLKEIESLFFYLLKTTPDYIFIKDKEHKFLYASDTIAKNCGFEKGSQLVGKTDFEIFPEEFAKIYYEEEKKVLEEGKHLTEREEPYLKNGKIGYVSTSKRPIFDKDGNIIGVFAICRDITKRKKLEEGLQRNADFDTLTKLYNRRMFFEQSKKLLELCKRECKEAVLYFIDLDDFKNINDNYGHDAGDEVLKVIANRLKENFRASDVISRFGGDEFLIFTISQNEEQVHETIKKEIKQLISKRIEFKNESFFVKCSIGISLFPEDGKDIEKLISIADLRMYEEKKIHHSIR</sequence>
<dbReference type="PANTHER" id="PTHR44757:SF2">
    <property type="entry name" value="BIOFILM ARCHITECTURE MAINTENANCE PROTEIN MBAA"/>
    <property type="match status" value="1"/>
</dbReference>
<dbReference type="EMBL" id="VANU01000006">
    <property type="protein sequence ID" value="TLP36263.1"/>
    <property type="molecule type" value="Genomic_DNA"/>
</dbReference>
<dbReference type="Proteomes" id="UP000308901">
    <property type="component" value="Unassembled WGS sequence"/>
</dbReference>
<evidence type="ECO:0000259" key="1">
    <source>
        <dbReference type="PROSITE" id="PS50113"/>
    </source>
</evidence>
<keyword evidence="4" id="KW-1185">Reference proteome</keyword>
<name>A0A5R8XYH0_9BACT</name>
<reference evidence="3 4" key="1">
    <citation type="submission" date="2019-05" db="EMBL/GenBank/DDBJ databases">
        <title>Arcobacter sp. nov., isolated from sea sediment.</title>
        <authorList>
            <person name="Kim W."/>
        </authorList>
    </citation>
    <scope>NUCLEOTIDE SEQUENCE [LARGE SCALE GENOMIC DNA]</scope>
    <source>
        <strain evidence="3 4">CAU 1517</strain>
    </source>
</reference>
<dbReference type="InterPro" id="IPR035965">
    <property type="entry name" value="PAS-like_dom_sf"/>
</dbReference>
<dbReference type="FunFam" id="3.30.70.270:FF:000001">
    <property type="entry name" value="Diguanylate cyclase domain protein"/>
    <property type="match status" value="1"/>
</dbReference>
<dbReference type="OrthoDB" id="8554767at2"/>
<accession>A0A5R8XYH0</accession>
<dbReference type="InterPro" id="IPR013656">
    <property type="entry name" value="PAS_4"/>
</dbReference>
<dbReference type="GO" id="GO:0003824">
    <property type="term" value="F:catalytic activity"/>
    <property type="evidence" value="ECO:0007669"/>
    <property type="project" value="UniProtKB-ARBA"/>
</dbReference>
<dbReference type="Gene3D" id="3.30.450.20">
    <property type="entry name" value="PAS domain"/>
    <property type="match status" value="1"/>
</dbReference>
<protein>
    <submittedName>
        <fullName evidence="3">GGDEF domain-containing protein</fullName>
    </submittedName>
</protein>
<dbReference type="Pfam" id="PF08448">
    <property type="entry name" value="PAS_4"/>
    <property type="match status" value="1"/>
</dbReference>
<dbReference type="InterPro" id="IPR052155">
    <property type="entry name" value="Biofilm_reg_signaling"/>
</dbReference>
<dbReference type="SUPFAM" id="SSF55073">
    <property type="entry name" value="Nucleotide cyclase"/>
    <property type="match status" value="1"/>
</dbReference>
<dbReference type="SMART" id="SM00267">
    <property type="entry name" value="GGDEF"/>
    <property type="match status" value="1"/>
</dbReference>
<dbReference type="Pfam" id="PF00990">
    <property type="entry name" value="GGDEF"/>
    <property type="match status" value="1"/>
</dbReference>
<dbReference type="PANTHER" id="PTHR44757">
    <property type="entry name" value="DIGUANYLATE CYCLASE DGCP"/>
    <property type="match status" value="1"/>
</dbReference>
<dbReference type="InterPro" id="IPR000160">
    <property type="entry name" value="GGDEF_dom"/>
</dbReference>
<dbReference type="CDD" id="cd00130">
    <property type="entry name" value="PAS"/>
    <property type="match status" value="1"/>
</dbReference>
<organism evidence="3 4">
    <name type="scientific">Arcobacter arenosus</name>
    <dbReference type="NCBI Taxonomy" id="2576037"/>
    <lineage>
        <taxon>Bacteria</taxon>
        <taxon>Pseudomonadati</taxon>
        <taxon>Campylobacterota</taxon>
        <taxon>Epsilonproteobacteria</taxon>
        <taxon>Campylobacterales</taxon>
        <taxon>Arcobacteraceae</taxon>
        <taxon>Arcobacter</taxon>
    </lineage>
</organism>
<evidence type="ECO:0000259" key="2">
    <source>
        <dbReference type="PROSITE" id="PS50887"/>
    </source>
</evidence>
<comment type="caution">
    <text evidence="3">The sequence shown here is derived from an EMBL/GenBank/DDBJ whole genome shotgun (WGS) entry which is preliminary data.</text>
</comment>
<dbReference type="InterPro" id="IPR043128">
    <property type="entry name" value="Rev_trsase/Diguanyl_cyclase"/>
</dbReference>
<gene>
    <name evidence="3" type="ORF">FDK22_13425</name>
</gene>
<dbReference type="InterPro" id="IPR029787">
    <property type="entry name" value="Nucleotide_cyclase"/>
</dbReference>
<dbReference type="InterPro" id="IPR000014">
    <property type="entry name" value="PAS"/>
</dbReference>
<dbReference type="NCBIfam" id="TIGR00229">
    <property type="entry name" value="sensory_box"/>
    <property type="match status" value="1"/>
</dbReference>
<evidence type="ECO:0000313" key="3">
    <source>
        <dbReference type="EMBL" id="TLP36263.1"/>
    </source>
</evidence>
<feature type="domain" description="GGDEF" evidence="2">
    <location>
        <begin position="176"/>
        <end position="304"/>
    </location>
</feature>
<dbReference type="RefSeq" id="WP_138153493.1">
    <property type="nucleotide sequence ID" value="NZ_VANU01000006.1"/>
</dbReference>